<evidence type="ECO:0000313" key="11">
    <source>
        <dbReference type="EMBL" id="QOG27287.1"/>
    </source>
</evidence>
<dbReference type="InterPro" id="IPR029057">
    <property type="entry name" value="PRTase-like"/>
</dbReference>
<dbReference type="PANTHER" id="PTHR43864:SF1">
    <property type="entry name" value="XANTHINE PHOSPHORIBOSYLTRANSFERASE"/>
    <property type="match status" value="1"/>
</dbReference>
<evidence type="ECO:0000256" key="4">
    <source>
        <dbReference type="ARBA" id="ARBA00022726"/>
    </source>
</evidence>
<keyword evidence="13" id="KW-1185">Reference proteome</keyword>
<feature type="domain" description="Phosphoribosyltransferase" evidence="7">
    <location>
        <begin position="32"/>
        <end position="156"/>
    </location>
</feature>
<organism evidence="12 13">
    <name type="scientific">Enterococcus gallinarum</name>
    <dbReference type="NCBI Taxonomy" id="1353"/>
    <lineage>
        <taxon>Bacteria</taxon>
        <taxon>Bacillati</taxon>
        <taxon>Bacillota</taxon>
        <taxon>Bacilli</taxon>
        <taxon>Lactobacillales</taxon>
        <taxon>Enterococcaceae</taxon>
        <taxon>Enterococcus</taxon>
    </lineage>
</organism>
<evidence type="ECO:0000313" key="9">
    <source>
        <dbReference type="EMBL" id="MDL4935844.1"/>
    </source>
</evidence>
<dbReference type="EMBL" id="JABXJK010000064">
    <property type="protein sequence ID" value="MBA0973433.1"/>
    <property type="molecule type" value="Genomic_DNA"/>
</dbReference>
<dbReference type="HAMAP" id="MF_01184">
    <property type="entry name" value="XPRTase"/>
    <property type="match status" value="1"/>
</dbReference>
<evidence type="ECO:0000256" key="6">
    <source>
        <dbReference type="NCBIfam" id="TIGR01744"/>
    </source>
</evidence>
<comment type="pathway">
    <text evidence="5">Purine metabolism; XMP biosynthesis via salvage pathway; XMP from xanthine: step 1/1.</text>
</comment>
<keyword evidence="3 5" id="KW-0808">Transferase</keyword>
<evidence type="ECO:0000313" key="8">
    <source>
        <dbReference type="EMBL" id="MBA0973433.1"/>
    </source>
</evidence>
<evidence type="ECO:0000256" key="2">
    <source>
        <dbReference type="ARBA" id="ARBA00022676"/>
    </source>
</evidence>
<comment type="function">
    <text evidence="5">Converts the preformed base xanthine, a product of nucleic acid breakdown, to xanthosine 5'-monophosphate (XMP), so it can be reused for RNA or DNA synthesis.</text>
</comment>
<dbReference type="NCBIfam" id="TIGR01744">
    <property type="entry name" value="XPRTase"/>
    <property type="match status" value="1"/>
</dbReference>
<comment type="catalytic activity">
    <reaction evidence="5">
        <text>XMP + diphosphate = xanthine + 5-phospho-alpha-D-ribose 1-diphosphate</text>
        <dbReference type="Rhea" id="RHEA:10800"/>
        <dbReference type="ChEBI" id="CHEBI:17712"/>
        <dbReference type="ChEBI" id="CHEBI:33019"/>
        <dbReference type="ChEBI" id="CHEBI:57464"/>
        <dbReference type="ChEBI" id="CHEBI:58017"/>
        <dbReference type="EC" id="2.4.2.22"/>
    </reaction>
</comment>
<dbReference type="Proteomes" id="UP000571857">
    <property type="component" value="Unassembled WGS sequence"/>
</dbReference>
<dbReference type="InterPro" id="IPR010079">
    <property type="entry name" value="Xanthine_PRibTrfase"/>
</dbReference>
<evidence type="ECO:0000256" key="1">
    <source>
        <dbReference type="ARBA" id="ARBA00022490"/>
    </source>
</evidence>
<evidence type="ECO:0000313" key="10">
    <source>
        <dbReference type="EMBL" id="MDT2689276.1"/>
    </source>
</evidence>
<dbReference type="EMBL" id="UFYW01000001">
    <property type="protein sequence ID" value="STD82586.1"/>
    <property type="molecule type" value="Genomic_DNA"/>
</dbReference>
<sequence length="193" mass="20738">MKKLIERIEKDGNVLGDGVLKVDSFLTHQVDPELMQEIGTTFAKRFQAEQITKVVTIEASGIAPALFTAQTLGVPMIFARKAKSLTMDEELLTASVYSFTKQVTSQVSISRKFLSAEDNVLIIDDFLANGQAAKGLIELCQQAGATVAGIGIVIEKSFQSGRALLEEMSIPVVSLARIASLSEGKATFLEGDA</sequence>
<feature type="binding site" evidence="5">
    <location>
        <position position="20"/>
    </location>
    <ligand>
        <name>xanthine</name>
        <dbReference type="ChEBI" id="CHEBI:17712"/>
    </ligand>
</feature>
<dbReference type="GO" id="GO:0046110">
    <property type="term" value="P:xanthine metabolic process"/>
    <property type="evidence" value="ECO:0007669"/>
    <property type="project" value="UniProtKB-UniRule"/>
</dbReference>
<dbReference type="GO" id="GO:0005737">
    <property type="term" value="C:cytoplasm"/>
    <property type="evidence" value="ECO:0007669"/>
    <property type="project" value="UniProtKB-SubCell"/>
</dbReference>
<dbReference type="Proteomes" id="UP000516696">
    <property type="component" value="Chromosome"/>
</dbReference>
<dbReference type="EMBL" id="JASUBT010000005">
    <property type="protein sequence ID" value="MDL4935844.1"/>
    <property type="molecule type" value="Genomic_DNA"/>
</dbReference>
<dbReference type="PANTHER" id="PTHR43864">
    <property type="entry name" value="HYPOXANTHINE/GUANINE PHOSPHORIBOSYLTRANSFERASE"/>
    <property type="match status" value="1"/>
</dbReference>
<dbReference type="UniPathway" id="UPA00602">
    <property type="reaction ID" value="UER00658"/>
</dbReference>
<gene>
    <name evidence="5 12" type="primary">xpt</name>
    <name evidence="11" type="ORF">EGM181_08525</name>
    <name evidence="8" type="ORF">HWH42_12740</name>
    <name evidence="12" type="ORF">NCTC12360_01016</name>
    <name evidence="10" type="ORF">P7E30_03510</name>
    <name evidence="9" type="ORF">QRX88_08970</name>
</gene>
<reference evidence="9 16" key="5">
    <citation type="submission" date="2023-06" db="EMBL/GenBank/DDBJ databases">
        <title>Acute promotion of culturable opportunistic pathogens and persistent increase of antibiotic resistance following antibiotic exposure in mouse gut microbiota.</title>
        <authorList>
            <person name="Li L."/>
            <person name="Wang B."/>
            <person name="Sun Y."/>
            <person name="Wang M."/>
            <person name="Xu H."/>
        </authorList>
    </citation>
    <scope>NUCLEOTIDE SEQUENCE [LARGE SCALE GENOMIC DNA]</scope>
    <source>
        <strain evidence="9 16">CRI2_2</strain>
    </source>
</reference>
<dbReference type="Pfam" id="PF00156">
    <property type="entry name" value="Pribosyltran"/>
    <property type="match status" value="1"/>
</dbReference>
<reference evidence="8 15" key="3">
    <citation type="submission" date="2020-06" db="EMBL/GenBank/DDBJ databases">
        <title>Crossreactivity between MHC class I-restricted antigens from cancer cells and an enterococcal bacteriophage.</title>
        <authorList>
            <person name="Fluckiger A."/>
            <person name="Daillere R."/>
            <person name="Sassi M."/>
            <person name="Cattoir V."/>
            <person name="Kroemer G."/>
            <person name="Zitvogel L."/>
        </authorList>
    </citation>
    <scope>NUCLEOTIDE SEQUENCE [LARGE SCALE GENOMIC DNA]</scope>
    <source>
        <strain evidence="8 15">EG4</strain>
    </source>
</reference>
<keyword evidence="2 5" id="KW-0328">Glycosyltransferase</keyword>
<evidence type="ECO:0000259" key="7">
    <source>
        <dbReference type="Pfam" id="PF00156"/>
    </source>
</evidence>
<comment type="subcellular location">
    <subcellularLocation>
        <location evidence="5">Cytoplasm</location>
    </subcellularLocation>
</comment>
<dbReference type="GeneID" id="93223979"/>
<dbReference type="GO" id="GO:0006166">
    <property type="term" value="P:purine ribonucleoside salvage"/>
    <property type="evidence" value="ECO:0007669"/>
    <property type="project" value="UniProtKB-KW"/>
</dbReference>
<feature type="binding site" evidence="5">
    <location>
        <position position="27"/>
    </location>
    <ligand>
        <name>xanthine</name>
        <dbReference type="ChEBI" id="CHEBI:17712"/>
    </ligand>
</feature>
<protein>
    <recommendedName>
        <fullName evidence="5 6">Xanthine phosphoribosyltransferase</fullName>
        <shortName evidence="5">XPRTase</shortName>
        <ecNumber evidence="5 6">2.4.2.22</ecNumber>
    </recommendedName>
</protein>
<comment type="similarity">
    <text evidence="5">Belongs to the purine/pyrimidine phosphoribosyltransferase family. Xpt subfamily.</text>
</comment>
<keyword evidence="1 5" id="KW-0963">Cytoplasm</keyword>
<dbReference type="AlphaFoldDB" id="A0A1L8TUT3"/>
<dbReference type="GO" id="GO:0000310">
    <property type="term" value="F:xanthine phosphoribosyltransferase activity"/>
    <property type="evidence" value="ECO:0007669"/>
    <property type="project" value="UniProtKB-UniRule"/>
</dbReference>
<dbReference type="Gene3D" id="3.40.50.2020">
    <property type="match status" value="1"/>
</dbReference>
<dbReference type="InterPro" id="IPR000836">
    <property type="entry name" value="PRTase_dom"/>
</dbReference>
<dbReference type="GO" id="GO:0032265">
    <property type="term" value="P:XMP salvage"/>
    <property type="evidence" value="ECO:0007669"/>
    <property type="project" value="UniProtKB-UniRule"/>
</dbReference>
<keyword evidence="4 5" id="KW-0660">Purine salvage</keyword>
<dbReference type="OrthoDB" id="9790678at2"/>
<reference evidence="12 13" key="1">
    <citation type="submission" date="2018-06" db="EMBL/GenBank/DDBJ databases">
        <authorList>
            <consortium name="Pathogen Informatics"/>
            <person name="Doyle S."/>
        </authorList>
    </citation>
    <scope>NUCLEOTIDE SEQUENCE [LARGE SCALE GENOMIC DNA]</scope>
    <source>
        <strain evidence="12 13">NCTC12360</strain>
    </source>
</reference>
<dbReference type="Proteomes" id="UP001183682">
    <property type="component" value="Unassembled WGS sequence"/>
</dbReference>
<dbReference type="Proteomes" id="UP000254807">
    <property type="component" value="Unassembled WGS sequence"/>
</dbReference>
<dbReference type="InterPro" id="IPR050118">
    <property type="entry name" value="Pur/Pyrimidine_PRTase"/>
</dbReference>
<evidence type="ECO:0000313" key="13">
    <source>
        <dbReference type="Proteomes" id="UP000254807"/>
    </source>
</evidence>
<feature type="binding site" evidence="5">
    <location>
        <position position="156"/>
    </location>
    <ligand>
        <name>xanthine</name>
        <dbReference type="ChEBI" id="CHEBI:17712"/>
    </ligand>
</feature>
<evidence type="ECO:0000313" key="12">
    <source>
        <dbReference type="EMBL" id="STD82586.1"/>
    </source>
</evidence>
<dbReference type="NCBIfam" id="NF006671">
    <property type="entry name" value="PRK09219.1"/>
    <property type="match status" value="1"/>
</dbReference>
<dbReference type="SUPFAM" id="SSF53271">
    <property type="entry name" value="PRTase-like"/>
    <property type="match status" value="1"/>
</dbReference>
<accession>A0A1L8TUT3</accession>
<comment type="subunit">
    <text evidence="5">Homodimer.</text>
</comment>
<evidence type="ECO:0000313" key="15">
    <source>
        <dbReference type="Proteomes" id="UP000571857"/>
    </source>
</evidence>
<reference evidence="11 14" key="2">
    <citation type="submission" date="2020-03" db="EMBL/GenBank/DDBJ databases">
        <title>Characterization of ganglioside-mimicking enterococci.</title>
        <authorList>
            <person name="Patry R.T."/>
            <person name="Nothaft H."/>
            <person name="Bridger R."/>
            <person name="Shajahan A."/>
            <person name="Huynh S."/>
            <person name="Sanchez S."/>
            <person name="Azadi P."/>
            <person name="Cooper K."/>
            <person name="Miller W.G."/>
            <person name="Parker C.T."/>
            <person name="Wells L."/>
            <person name="Szymanski C.M."/>
        </authorList>
    </citation>
    <scope>NUCLEOTIDE SEQUENCE [LARGE SCALE GENOMIC DNA]</scope>
    <source>
        <strain evidence="11 14">EGM181</strain>
    </source>
</reference>
<dbReference type="RefSeq" id="WP_003127190.1">
    <property type="nucleotide sequence ID" value="NZ_BSYC01000002.1"/>
</dbReference>
<reference evidence="10" key="4">
    <citation type="submission" date="2023-03" db="EMBL/GenBank/DDBJ databases">
        <authorList>
            <person name="Shen W."/>
            <person name="Cai J."/>
        </authorList>
    </citation>
    <scope>NUCLEOTIDE SEQUENCE</scope>
    <source>
        <strain evidence="10">K69-2</strain>
    </source>
</reference>
<dbReference type="EMBL" id="JARPZN010000002">
    <property type="protein sequence ID" value="MDT2689276.1"/>
    <property type="molecule type" value="Genomic_DNA"/>
</dbReference>
<dbReference type="EMBL" id="CP050485">
    <property type="protein sequence ID" value="QOG27287.1"/>
    <property type="molecule type" value="Genomic_DNA"/>
</dbReference>
<evidence type="ECO:0000256" key="3">
    <source>
        <dbReference type="ARBA" id="ARBA00022679"/>
    </source>
</evidence>
<evidence type="ECO:0000313" key="16">
    <source>
        <dbReference type="Proteomes" id="UP001241571"/>
    </source>
</evidence>
<dbReference type="Proteomes" id="UP001241571">
    <property type="component" value="Unassembled WGS sequence"/>
</dbReference>
<proteinExistence type="inferred from homology"/>
<evidence type="ECO:0000256" key="5">
    <source>
        <dbReference type="HAMAP-Rule" id="MF_01184"/>
    </source>
</evidence>
<name>A0A1L8TUT3_ENTGA</name>
<dbReference type="EC" id="2.4.2.22" evidence="5 6"/>
<dbReference type="CDD" id="cd06223">
    <property type="entry name" value="PRTases_typeI"/>
    <property type="match status" value="1"/>
</dbReference>
<evidence type="ECO:0000313" key="14">
    <source>
        <dbReference type="Proteomes" id="UP000516696"/>
    </source>
</evidence>
<feature type="binding site" evidence="5">
    <location>
        <begin position="128"/>
        <end position="132"/>
    </location>
    <ligand>
        <name>5-phospho-alpha-D-ribose 1-diphosphate</name>
        <dbReference type="ChEBI" id="CHEBI:58017"/>
    </ligand>
</feature>